<name>A0A381YJT8_9ZZZZ</name>
<dbReference type="SUPFAM" id="SSF56235">
    <property type="entry name" value="N-terminal nucleophile aminohydrolases (Ntn hydrolases)"/>
    <property type="match status" value="1"/>
</dbReference>
<evidence type="ECO:0008006" key="2">
    <source>
        <dbReference type="Google" id="ProtNLM"/>
    </source>
</evidence>
<protein>
    <recommendedName>
        <fullName evidence="2">Glutamine amidotransferase type-2 domain-containing protein</fullName>
    </recommendedName>
</protein>
<reference evidence="1" key="1">
    <citation type="submission" date="2018-05" db="EMBL/GenBank/DDBJ databases">
        <authorList>
            <person name="Lanie J.A."/>
            <person name="Ng W.-L."/>
            <person name="Kazmierczak K.M."/>
            <person name="Andrzejewski T.M."/>
            <person name="Davidsen T.M."/>
            <person name="Wayne K.J."/>
            <person name="Tettelin H."/>
            <person name="Glass J.I."/>
            <person name="Rusch D."/>
            <person name="Podicherti R."/>
            <person name="Tsui H.-C.T."/>
            <person name="Winkler M.E."/>
        </authorList>
    </citation>
    <scope>NUCLEOTIDE SEQUENCE</scope>
</reference>
<dbReference type="Gene3D" id="3.60.20.10">
    <property type="entry name" value="Glutamine Phosphoribosylpyrophosphate, subunit 1, domain 1"/>
    <property type="match status" value="1"/>
</dbReference>
<dbReference type="EMBL" id="UINC01018305">
    <property type="protein sequence ID" value="SVA76773.1"/>
    <property type="molecule type" value="Genomic_DNA"/>
</dbReference>
<dbReference type="AlphaFoldDB" id="A0A381YJT8"/>
<organism evidence="1">
    <name type="scientific">marine metagenome</name>
    <dbReference type="NCBI Taxonomy" id="408172"/>
    <lineage>
        <taxon>unclassified sequences</taxon>
        <taxon>metagenomes</taxon>
        <taxon>ecological metagenomes</taxon>
    </lineage>
</organism>
<accession>A0A381YJT8</accession>
<gene>
    <name evidence="1" type="ORF">METZ01_LOCUS129627</name>
</gene>
<proteinExistence type="predicted"/>
<dbReference type="InterPro" id="IPR029055">
    <property type="entry name" value="Ntn_hydrolases_N"/>
</dbReference>
<evidence type="ECO:0000313" key="1">
    <source>
        <dbReference type="EMBL" id="SVA76773.1"/>
    </source>
</evidence>
<sequence length="206" mass="23952">MCSIIGSYSKDKIEELAKLNKYRGEHSHSLFVICPETYDILFQHKGLGSLNLHEREIPSGYIIAHQQAPTSENRDGTIHPAVWRNDYLWHNGIIKKDCVNKLQEIHKTEETWDTKLILWNLTKLHFPLANVDGSFSCLWKSRNNIFLFRNEISPMFMDDDFNISSTKFKNGTAIPANIMWDFNIKDKQFVAGKNFITVNNPYWGVM</sequence>